<gene>
    <name evidence="2" type="ORF">FOQG_18247</name>
</gene>
<proteinExistence type="predicted"/>
<protein>
    <submittedName>
        <fullName evidence="2">Uncharacterized protein</fullName>
    </submittedName>
</protein>
<dbReference type="HOGENOM" id="CLU_2960886_0_0_1"/>
<organism evidence="2 3">
    <name type="scientific">Fusarium oxysporum f. sp. raphani 54005</name>
    <dbReference type="NCBI Taxonomy" id="1089458"/>
    <lineage>
        <taxon>Eukaryota</taxon>
        <taxon>Fungi</taxon>
        <taxon>Dikarya</taxon>
        <taxon>Ascomycota</taxon>
        <taxon>Pezizomycotina</taxon>
        <taxon>Sordariomycetes</taxon>
        <taxon>Hypocreomycetidae</taxon>
        <taxon>Hypocreales</taxon>
        <taxon>Nectriaceae</taxon>
        <taxon>Fusarium</taxon>
        <taxon>Fusarium oxysporum species complex</taxon>
    </lineage>
</organism>
<sequence length="59" mass="6585">MQRGRVFTRGWYDTRYARTLPGRAPMDQFPREGGECPEASHRGTAGTVAYRGPVSTVVQ</sequence>
<dbReference type="AlphaFoldDB" id="X0BDX8"/>
<name>X0BDX8_FUSOX</name>
<reference evidence="2 3" key="1">
    <citation type="submission" date="2011-11" db="EMBL/GenBank/DDBJ databases">
        <title>The Genome Sequence of Fusarium oxysporum PHW815.</title>
        <authorList>
            <consortium name="The Broad Institute Genome Sequencing Platform"/>
            <person name="Ma L.-J."/>
            <person name="Gale L.R."/>
            <person name="Schwartz D.C."/>
            <person name="Zhou S."/>
            <person name="Corby-Kistler H."/>
            <person name="Young S.K."/>
            <person name="Zeng Q."/>
            <person name="Gargeya S."/>
            <person name="Fitzgerald M."/>
            <person name="Haas B."/>
            <person name="Abouelleil A."/>
            <person name="Alvarado L."/>
            <person name="Arachchi H.M."/>
            <person name="Berlin A."/>
            <person name="Brown A."/>
            <person name="Chapman S.B."/>
            <person name="Chen Z."/>
            <person name="Dunbar C."/>
            <person name="Freedman E."/>
            <person name="Gearin G."/>
            <person name="Goldberg J."/>
            <person name="Griggs A."/>
            <person name="Gujja S."/>
            <person name="Heiman D."/>
            <person name="Howarth C."/>
            <person name="Larson L."/>
            <person name="Lui A."/>
            <person name="MacDonald P.J.P."/>
            <person name="Montmayeur A."/>
            <person name="Murphy C."/>
            <person name="Neiman D."/>
            <person name="Pearson M."/>
            <person name="Priest M."/>
            <person name="Roberts A."/>
            <person name="Saif S."/>
            <person name="Shea T."/>
            <person name="Shenoy N."/>
            <person name="Sisk P."/>
            <person name="Stolte C."/>
            <person name="Sykes S."/>
            <person name="Wortman J."/>
            <person name="Nusbaum C."/>
            <person name="Birren B."/>
        </authorList>
    </citation>
    <scope>NUCLEOTIDE SEQUENCE [LARGE SCALE GENOMIC DNA]</scope>
    <source>
        <strain evidence="2 3">54005</strain>
    </source>
</reference>
<evidence type="ECO:0000256" key="1">
    <source>
        <dbReference type="SAM" id="MobiDB-lite"/>
    </source>
</evidence>
<keyword evidence="3" id="KW-1185">Reference proteome</keyword>
<accession>X0BDX8</accession>
<feature type="compositionally biased region" description="Basic and acidic residues" evidence="1">
    <location>
        <begin position="29"/>
        <end position="41"/>
    </location>
</feature>
<dbReference type="EMBL" id="JH658651">
    <property type="protein sequence ID" value="EXK77028.1"/>
    <property type="molecule type" value="Genomic_DNA"/>
</dbReference>
<evidence type="ECO:0000313" key="2">
    <source>
        <dbReference type="EMBL" id="EXK77028.1"/>
    </source>
</evidence>
<feature type="region of interest" description="Disordered" evidence="1">
    <location>
        <begin position="22"/>
        <end position="59"/>
    </location>
</feature>
<evidence type="ECO:0000313" key="3">
    <source>
        <dbReference type="Proteomes" id="UP000030663"/>
    </source>
</evidence>
<dbReference type="Proteomes" id="UP000030663">
    <property type="component" value="Unassembled WGS sequence"/>
</dbReference>